<keyword evidence="3" id="KW-1185">Reference proteome</keyword>
<dbReference type="PROSITE" id="PS51257">
    <property type="entry name" value="PROKAR_LIPOPROTEIN"/>
    <property type="match status" value="1"/>
</dbReference>
<dbReference type="EMBL" id="CP043026">
    <property type="protein sequence ID" value="QEH61812.1"/>
    <property type="molecule type" value="Genomic_DNA"/>
</dbReference>
<dbReference type="AlphaFoldDB" id="A0A5B9Y6V7"/>
<proteinExistence type="predicted"/>
<gene>
    <name evidence="2" type="ORF">SCHIN_v1c06150</name>
</gene>
<evidence type="ECO:0000313" key="2">
    <source>
        <dbReference type="EMBL" id="QEH61812.1"/>
    </source>
</evidence>
<sequence>MKRILTLMSSILIVTPTTSSVVACNLGGGPSSNLIPNYKADLADLKGTEVKPGLSYSKVTTLFSQTLFSEYTSASTFSLLMKINNLTDNTATVLGQIEWNKEYKVVPYDFLMDSLFKGEYEFNTKDLTLQTAFNGSFATNQLIGSKVYSNLSYLTIKKLFGWAYEDTGDKAYFNIKWTGLDETSSTKLIKEGTKVEIEASEDHEESGLKKGDSFEHTFKKLKLSEMIQDNAKYYGYYNSSVDMFNLVCWTMMDTDLYNDVKFKEIVSFENLSKKNEIQPGTIMKINTPGIEGFVEAENVSITL</sequence>
<feature type="signal peptide" evidence="1">
    <location>
        <begin position="1"/>
        <end position="23"/>
    </location>
</feature>
<name>A0A5B9Y6V7_9MOLU</name>
<dbReference type="KEGG" id="schi:SCHIN_v1c06150"/>
<protein>
    <recommendedName>
        <fullName evidence="4">Lipoprotein</fullName>
    </recommendedName>
</protein>
<evidence type="ECO:0000256" key="1">
    <source>
        <dbReference type="SAM" id="SignalP"/>
    </source>
</evidence>
<organism evidence="2 3">
    <name type="scientific">Spiroplasma chinense</name>
    <dbReference type="NCBI Taxonomy" id="216932"/>
    <lineage>
        <taxon>Bacteria</taxon>
        <taxon>Bacillati</taxon>
        <taxon>Mycoplasmatota</taxon>
        <taxon>Mollicutes</taxon>
        <taxon>Entomoplasmatales</taxon>
        <taxon>Spiroplasmataceae</taxon>
        <taxon>Spiroplasma</taxon>
    </lineage>
</organism>
<reference evidence="2 3" key="1">
    <citation type="submission" date="2019-08" db="EMBL/GenBank/DDBJ databases">
        <title>Complete genome sequence of Spiroplasma chinense CCH (DSM 19755).</title>
        <authorList>
            <person name="Shen H.-Y."/>
            <person name="Lin Y.-C."/>
            <person name="Chou L."/>
            <person name="Kuo C.-H."/>
        </authorList>
    </citation>
    <scope>NUCLEOTIDE SEQUENCE [LARGE SCALE GENOMIC DNA]</scope>
    <source>
        <strain evidence="2 3">CCH</strain>
    </source>
</reference>
<dbReference type="RefSeq" id="WP_166508197.1">
    <property type="nucleotide sequence ID" value="NZ_CP043026.1"/>
</dbReference>
<dbReference type="Proteomes" id="UP000323144">
    <property type="component" value="Chromosome"/>
</dbReference>
<feature type="chain" id="PRO_5022932258" description="Lipoprotein" evidence="1">
    <location>
        <begin position="24"/>
        <end position="303"/>
    </location>
</feature>
<accession>A0A5B9Y6V7</accession>
<evidence type="ECO:0008006" key="4">
    <source>
        <dbReference type="Google" id="ProtNLM"/>
    </source>
</evidence>
<keyword evidence="1" id="KW-0732">Signal</keyword>
<evidence type="ECO:0000313" key="3">
    <source>
        <dbReference type="Proteomes" id="UP000323144"/>
    </source>
</evidence>